<organism evidence="3 4">
    <name type="scientific">Magnaporthiopsis poae (strain ATCC 64411 / 73-15)</name>
    <name type="common">Kentucky bluegrass fungus</name>
    <name type="synonym">Magnaporthe poae</name>
    <dbReference type="NCBI Taxonomy" id="644358"/>
    <lineage>
        <taxon>Eukaryota</taxon>
        <taxon>Fungi</taxon>
        <taxon>Dikarya</taxon>
        <taxon>Ascomycota</taxon>
        <taxon>Pezizomycotina</taxon>
        <taxon>Sordariomycetes</taxon>
        <taxon>Sordariomycetidae</taxon>
        <taxon>Magnaporthales</taxon>
        <taxon>Magnaporthaceae</taxon>
        <taxon>Magnaporthiopsis</taxon>
    </lineage>
</organism>
<feature type="compositionally biased region" description="Low complexity" evidence="1">
    <location>
        <begin position="123"/>
        <end position="138"/>
    </location>
</feature>
<dbReference type="AlphaFoldDB" id="A0A0C4E226"/>
<dbReference type="EMBL" id="ADBL01001565">
    <property type="status" value="NOT_ANNOTATED_CDS"/>
    <property type="molecule type" value="Genomic_DNA"/>
</dbReference>
<sequence>MPITRAFTSRRVKQSLELRDAAEGVISKGNAHKSSQSVSSIRNKISAPVQLISTTNMLSYNAPDIRPKINSATSITPSTSESDSDSARSVGSPGSTPPTSPDSPFTIKRSPSPEPNHLSCYFTPPGQAANAPTPTQAPVIPTRAPSHTKKSHDILTRHRSASRLSEQSSRTVSTKGSFSFSRSSSTSTNTTTTSRSASFSNSSNSKAPLPAITQTPLPAPPSPPRPQRKEPSAAPSNPFGNELARVTELAEEFGGKAVSKQVMRQEEADLLNKGYKKFRPDSYLDEVQGLYADFFAEEKTAKPLWI</sequence>
<feature type="compositionally biased region" description="Polar residues" evidence="1">
    <location>
        <begin position="162"/>
        <end position="176"/>
    </location>
</feature>
<evidence type="ECO:0000313" key="3">
    <source>
        <dbReference type="EnsemblFungi" id="MAPG_06453T0"/>
    </source>
</evidence>
<reference evidence="3" key="4">
    <citation type="journal article" date="2015" name="G3 (Bethesda)">
        <title>Genome sequences of three phytopathogenic species of the Magnaporthaceae family of fungi.</title>
        <authorList>
            <person name="Okagaki L.H."/>
            <person name="Nunes C.C."/>
            <person name="Sailsbery J."/>
            <person name="Clay B."/>
            <person name="Brown D."/>
            <person name="John T."/>
            <person name="Oh Y."/>
            <person name="Young N."/>
            <person name="Fitzgerald M."/>
            <person name="Haas B.J."/>
            <person name="Zeng Q."/>
            <person name="Young S."/>
            <person name="Adiconis X."/>
            <person name="Fan L."/>
            <person name="Levin J.Z."/>
            <person name="Mitchell T.K."/>
            <person name="Okubara P.A."/>
            <person name="Farman M.L."/>
            <person name="Kohn L.M."/>
            <person name="Birren B."/>
            <person name="Ma L.-J."/>
            <person name="Dean R.A."/>
        </authorList>
    </citation>
    <scope>NUCLEOTIDE SEQUENCE</scope>
    <source>
        <strain evidence="3">ATCC 64411 / 73-15</strain>
    </source>
</reference>
<reference evidence="2" key="3">
    <citation type="submission" date="2011-03" db="EMBL/GenBank/DDBJ databases">
        <title>Annotation of Magnaporthe poae ATCC 64411.</title>
        <authorList>
            <person name="Ma L.-J."/>
            <person name="Dead R."/>
            <person name="Young S.K."/>
            <person name="Zeng Q."/>
            <person name="Gargeya S."/>
            <person name="Fitzgerald M."/>
            <person name="Haas B."/>
            <person name="Abouelleil A."/>
            <person name="Alvarado L."/>
            <person name="Arachchi H.M."/>
            <person name="Berlin A."/>
            <person name="Brown A."/>
            <person name="Chapman S.B."/>
            <person name="Chen Z."/>
            <person name="Dunbar C."/>
            <person name="Freedman E."/>
            <person name="Gearin G."/>
            <person name="Gellesch M."/>
            <person name="Goldberg J."/>
            <person name="Griggs A."/>
            <person name="Gujja S."/>
            <person name="Heiman D."/>
            <person name="Howarth C."/>
            <person name="Larson L."/>
            <person name="Lui A."/>
            <person name="MacDonald P.J.P."/>
            <person name="Mehta T."/>
            <person name="Montmayeur A."/>
            <person name="Murphy C."/>
            <person name="Neiman D."/>
            <person name="Pearson M."/>
            <person name="Priest M."/>
            <person name="Roberts A."/>
            <person name="Saif S."/>
            <person name="Shea T."/>
            <person name="Shenoy N."/>
            <person name="Sisk P."/>
            <person name="Stolte C."/>
            <person name="Sykes S."/>
            <person name="Yandava C."/>
            <person name="Wortman J."/>
            <person name="Nusbaum C."/>
            <person name="Birren B."/>
        </authorList>
    </citation>
    <scope>NUCLEOTIDE SEQUENCE</scope>
    <source>
        <strain evidence="2">ATCC 64411</strain>
    </source>
</reference>
<dbReference type="STRING" id="644358.A0A0C4E226"/>
<keyword evidence="4" id="KW-1185">Reference proteome</keyword>
<dbReference type="Proteomes" id="UP000011715">
    <property type="component" value="Unassembled WGS sequence"/>
</dbReference>
<proteinExistence type="predicted"/>
<evidence type="ECO:0000313" key="2">
    <source>
        <dbReference type="EMBL" id="KLU87453.1"/>
    </source>
</evidence>
<feature type="compositionally biased region" description="Low complexity" evidence="1">
    <location>
        <begin position="177"/>
        <end position="205"/>
    </location>
</feature>
<feature type="compositionally biased region" description="Low complexity" evidence="1">
    <location>
        <begin position="73"/>
        <end position="94"/>
    </location>
</feature>
<evidence type="ECO:0000256" key="1">
    <source>
        <dbReference type="SAM" id="MobiDB-lite"/>
    </source>
</evidence>
<reference evidence="3" key="5">
    <citation type="submission" date="2015-06" db="UniProtKB">
        <authorList>
            <consortium name="EnsemblFungi"/>
        </authorList>
    </citation>
    <scope>IDENTIFICATION</scope>
    <source>
        <strain evidence="3">ATCC 64411</strain>
    </source>
</reference>
<accession>A0A0C4E226</accession>
<dbReference type="VEuPathDB" id="FungiDB:MAPG_06453"/>
<dbReference type="EMBL" id="GL876970">
    <property type="protein sequence ID" value="KLU87453.1"/>
    <property type="molecule type" value="Genomic_DNA"/>
</dbReference>
<dbReference type="OMA" id="LVHTTNM"/>
<gene>
    <name evidence="2" type="ORF">MAPG_06453</name>
</gene>
<dbReference type="OrthoDB" id="5419666at2759"/>
<name>A0A0C4E226_MAGP6</name>
<protein>
    <submittedName>
        <fullName evidence="2 3">Uncharacterized protein</fullName>
    </submittedName>
</protein>
<dbReference type="eggNOG" id="ENOG502SH1E">
    <property type="taxonomic scope" value="Eukaryota"/>
</dbReference>
<feature type="region of interest" description="Disordered" evidence="1">
    <location>
        <begin position="61"/>
        <end position="240"/>
    </location>
</feature>
<evidence type="ECO:0000313" key="4">
    <source>
        <dbReference type="Proteomes" id="UP000011715"/>
    </source>
</evidence>
<reference evidence="2" key="1">
    <citation type="submission" date="2010-05" db="EMBL/GenBank/DDBJ databases">
        <title>The Genome Sequence of Magnaporthe poae strain ATCC 64411.</title>
        <authorList>
            <consortium name="The Broad Institute Genome Sequencing Platform"/>
            <consortium name="Broad Institute Genome Sequencing Center for Infectious Disease"/>
            <person name="Ma L.-J."/>
            <person name="Dead R."/>
            <person name="Young S."/>
            <person name="Zeng Q."/>
            <person name="Koehrsen M."/>
            <person name="Alvarado L."/>
            <person name="Berlin A."/>
            <person name="Chapman S.B."/>
            <person name="Chen Z."/>
            <person name="Freedman E."/>
            <person name="Gellesch M."/>
            <person name="Goldberg J."/>
            <person name="Griggs A."/>
            <person name="Gujja S."/>
            <person name="Heilman E.R."/>
            <person name="Heiman D."/>
            <person name="Hepburn T."/>
            <person name="Howarth C."/>
            <person name="Jen D."/>
            <person name="Larson L."/>
            <person name="Mehta T."/>
            <person name="Neiman D."/>
            <person name="Pearson M."/>
            <person name="Roberts A."/>
            <person name="Saif S."/>
            <person name="Shea T."/>
            <person name="Shenoy N."/>
            <person name="Sisk P."/>
            <person name="Stolte C."/>
            <person name="Sykes S."/>
            <person name="Walk T."/>
            <person name="White J."/>
            <person name="Yandava C."/>
            <person name="Haas B."/>
            <person name="Nusbaum C."/>
            <person name="Birren B."/>
        </authorList>
    </citation>
    <scope>NUCLEOTIDE SEQUENCE</scope>
    <source>
        <strain evidence="2">ATCC 64411</strain>
    </source>
</reference>
<reference evidence="4" key="2">
    <citation type="submission" date="2010-05" db="EMBL/GenBank/DDBJ databases">
        <title>The genome sequence of Magnaporthe poae strain ATCC 64411.</title>
        <authorList>
            <person name="Ma L.-J."/>
            <person name="Dead R."/>
            <person name="Young S."/>
            <person name="Zeng Q."/>
            <person name="Koehrsen M."/>
            <person name="Alvarado L."/>
            <person name="Berlin A."/>
            <person name="Chapman S.B."/>
            <person name="Chen Z."/>
            <person name="Freedman E."/>
            <person name="Gellesch M."/>
            <person name="Goldberg J."/>
            <person name="Griggs A."/>
            <person name="Gujja S."/>
            <person name="Heilman E.R."/>
            <person name="Heiman D."/>
            <person name="Hepburn T."/>
            <person name="Howarth C."/>
            <person name="Jen D."/>
            <person name="Larson L."/>
            <person name="Mehta T."/>
            <person name="Neiman D."/>
            <person name="Pearson M."/>
            <person name="Roberts A."/>
            <person name="Saif S."/>
            <person name="Shea T."/>
            <person name="Shenoy N."/>
            <person name="Sisk P."/>
            <person name="Stolte C."/>
            <person name="Sykes S."/>
            <person name="Walk T."/>
            <person name="White J."/>
            <person name="Yandava C."/>
            <person name="Haas B."/>
            <person name="Nusbaum C."/>
            <person name="Birren B."/>
        </authorList>
    </citation>
    <scope>NUCLEOTIDE SEQUENCE [LARGE SCALE GENOMIC DNA]</scope>
    <source>
        <strain evidence="4">ATCC 64411 / 73-15</strain>
    </source>
</reference>
<dbReference type="EnsemblFungi" id="MAPG_06453T0">
    <property type="protein sequence ID" value="MAPG_06453T0"/>
    <property type="gene ID" value="MAPG_06453"/>
</dbReference>